<proteinExistence type="predicted"/>
<feature type="compositionally biased region" description="Acidic residues" evidence="1">
    <location>
        <begin position="164"/>
        <end position="174"/>
    </location>
</feature>
<dbReference type="RefSeq" id="WP_132120999.1">
    <property type="nucleotide sequence ID" value="NZ_SLWS01000006.1"/>
</dbReference>
<evidence type="ECO:0000313" key="3">
    <source>
        <dbReference type="Proteomes" id="UP000295680"/>
    </source>
</evidence>
<gene>
    <name evidence="2" type="ORF">EV192_106648</name>
</gene>
<reference evidence="2 3" key="1">
    <citation type="submission" date="2019-03" db="EMBL/GenBank/DDBJ databases">
        <title>Genomic Encyclopedia of Type Strains, Phase IV (KMG-IV): sequencing the most valuable type-strain genomes for metagenomic binning, comparative biology and taxonomic classification.</title>
        <authorList>
            <person name="Goeker M."/>
        </authorList>
    </citation>
    <scope>NUCLEOTIDE SEQUENCE [LARGE SCALE GENOMIC DNA]</scope>
    <source>
        <strain evidence="2 3">DSM 45934</strain>
    </source>
</reference>
<name>A0A4R2JC96_9PSEU</name>
<dbReference type="EMBL" id="SLWS01000006">
    <property type="protein sequence ID" value="TCO57171.1"/>
    <property type="molecule type" value="Genomic_DNA"/>
</dbReference>
<feature type="region of interest" description="Disordered" evidence="1">
    <location>
        <begin position="1"/>
        <end position="23"/>
    </location>
</feature>
<dbReference type="OrthoDB" id="10011004at2"/>
<comment type="caution">
    <text evidence="2">The sequence shown here is derived from an EMBL/GenBank/DDBJ whole genome shotgun (WGS) entry which is preliminary data.</text>
</comment>
<dbReference type="Proteomes" id="UP000295680">
    <property type="component" value="Unassembled WGS sequence"/>
</dbReference>
<protein>
    <submittedName>
        <fullName evidence="2">Uncharacterized protein</fullName>
    </submittedName>
</protein>
<accession>A0A4R2JC96</accession>
<keyword evidence="3" id="KW-1185">Reference proteome</keyword>
<feature type="region of interest" description="Disordered" evidence="1">
    <location>
        <begin position="143"/>
        <end position="174"/>
    </location>
</feature>
<feature type="compositionally biased region" description="Low complexity" evidence="1">
    <location>
        <begin position="153"/>
        <end position="163"/>
    </location>
</feature>
<sequence>MASDVPVADGPYRVGNHSPAPHCPATARNGVEICVLEPGHSEGIHRSRDWYHWSDNLSDQAIARMSPGGQALANTLVGIVDGPPTPTEPRDTEGISDEVLTDLLALVGVIVSPELMAEWTIDQRAEAANWAGAVHLHASDNDVTVPRKPTFLDADTPATPDTTEVAEDQAGDRV</sequence>
<evidence type="ECO:0000256" key="1">
    <source>
        <dbReference type="SAM" id="MobiDB-lite"/>
    </source>
</evidence>
<dbReference type="AlphaFoldDB" id="A0A4R2JC96"/>
<organism evidence="2 3">
    <name type="scientific">Actinocrispum wychmicini</name>
    <dbReference type="NCBI Taxonomy" id="1213861"/>
    <lineage>
        <taxon>Bacteria</taxon>
        <taxon>Bacillati</taxon>
        <taxon>Actinomycetota</taxon>
        <taxon>Actinomycetes</taxon>
        <taxon>Pseudonocardiales</taxon>
        <taxon>Pseudonocardiaceae</taxon>
        <taxon>Actinocrispum</taxon>
    </lineage>
</organism>
<evidence type="ECO:0000313" key="2">
    <source>
        <dbReference type="EMBL" id="TCO57171.1"/>
    </source>
</evidence>